<dbReference type="Pfam" id="PF06965">
    <property type="entry name" value="Na_H_antiport_1"/>
    <property type="match status" value="1"/>
</dbReference>
<feature type="transmembrane region" description="Helical" evidence="7">
    <location>
        <begin position="316"/>
        <end position="336"/>
    </location>
</feature>
<feature type="transmembrane region" description="Helical" evidence="7">
    <location>
        <begin position="378"/>
        <end position="399"/>
    </location>
</feature>
<evidence type="ECO:0000256" key="5">
    <source>
        <dbReference type="ARBA" id="ARBA00022989"/>
    </source>
</evidence>
<dbReference type="InterPro" id="IPR004670">
    <property type="entry name" value="NhaA"/>
</dbReference>
<keyword evidence="4 7" id="KW-0812">Transmembrane</keyword>
<gene>
    <name evidence="8" type="ORF">H0485_04880</name>
</gene>
<protein>
    <recommendedName>
        <fullName evidence="2">Putative Na(+)/H(+) antiporter NhaA homolog</fullName>
    </recommendedName>
</protein>
<evidence type="ECO:0000256" key="6">
    <source>
        <dbReference type="ARBA" id="ARBA00023136"/>
    </source>
</evidence>
<dbReference type="Proteomes" id="UP001198571">
    <property type="component" value="Unassembled WGS sequence"/>
</dbReference>
<keyword evidence="6 7" id="KW-0472">Membrane</keyword>
<dbReference type="PANTHER" id="PTHR30341">
    <property type="entry name" value="SODIUM ION/PROTON ANTIPORTER NHAA-RELATED"/>
    <property type="match status" value="1"/>
</dbReference>
<accession>A0ABS8CIY4</accession>
<name>A0ABS8CIY4_9RHOB</name>
<evidence type="ECO:0000313" key="8">
    <source>
        <dbReference type="EMBL" id="MCB5409341.1"/>
    </source>
</evidence>
<sequence>MYRISPHVRSFALALLAGVLLATLWVNADPASYYDFIEWRIADLVLPGWIWQGTVSLTAFMIVTDMLMALFFFVIGKELWEAMVLERGALAGKRAFLPMGLSFGGLAGAALAWLLLSLLIETAEEAVPGGGWTAPLGTDALLVCLFGRAVFGSRPALHLVMLIAIATDIFALLLLGFSKAELNLRLLWLLLPLGAGLLLHHRYGRLPGPGLSERARRAGQSLLPCLVAGALCWFGVAAAGMPASLGLLPLIPAIAHAERSFGLFAEAESFLIDPLNRLVRLLIWPVMVILFLFGLIRGGIDFAAFAPTTLVMLGSLWLGRPLGMILALIALASAFGARLPRGLARRDLPLAILLLSMGFTVPAVAIEASLPGGLMREAARMGMAISLLAGPLAVLLARLMPRHRPANS</sequence>
<dbReference type="InterPro" id="IPR023171">
    <property type="entry name" value="Na/H_antiporter_dom_sf"/>
</dbReference>
<comment type="subcellular location">
    <subcellularLocation>
        <location evidence="1">Cell inner membrane</location>
        <topology evidence="1">Multi-pass membrane protein</topology>
    </subcellularLocation>
</comment>
<evidence type="ECO:0000256" key="1">
    <source>
        <dbReference type="ARBA" id="ARBA00004429"/>
    </source>
</evidence>
<dbReference type="PANTHER" id="PTHR30341:SF0">
    <property type="entry name" value="NA(+)_H(+) ANTIPORTER NHAA"/>
    <property type="match status" value="1"/>
</dbReference>
<evidence type="ECO:0000256" key="2">
    <source>
        <dbReference type="ARBA" id="ARBA00015550"/>
    </source>
</evidence>
<feature type="transmembrane region" description="Helical" evidence="7">
    <location>
        <begin position="348"/>
        <end position="366"/>
    </location>
</feature>
<dbReference type="Gene3D" id="1.20.1530.10">
    <property type="entry name" value="Na+/H+ antiporter like domain"/>
    <property type="match status" value="1"/>
</dbReference>
<reference evidence="8 9" key="1">
    <citation type="submission" date="2020-07" db="EMBL/GenBank/DDBJ databases">
        <title>Pseudogemmobacter sp. nov., isolated from poultry manure in Taiwan.</title>
        <authorList>
            <person name="Lin S.-Y."/>
            <person name="Tang Y.-S."/>
            <person name="Young C.-C."/>
        </authorList>
    </citation>
    <scope>NUCLEOTIDE SEQUENCE [LARGE SCALE GENOMIC DNA]</scope>
    <source>
        <strain evidence="8 9">CC-YST710</strain>
    </source>
</reference>
<keyword evidence="3" id="KW-1003">Cell membrane</keyword>
<feature type="transmembrane region" description="Helical" evidence="7">
    <location>
        <begin position="156"/>
        <end position="176"/>
    </location>
</feature>
<evidence type="ECO:0000256" key="4">
    <source>
        <dbReference type="ARBA" id="ARBA00022692"/>
    </source>
</evidence>
<feature type="transmembrane region" description="Helical" evidence="7">
    <location>
        <begin position="96"/>
        <end position="120"/>
    </location>
</feature>
<feature type="transmembrane region" description="Helical" evidence="7">
    <location>
        <begin position="182"/>
        <end position="200"/>
    </location>
</feature>
<proteinExistence type="predicted"/>
<organism evidence="8 9">
    <name type="scientific">Pseudogemmobacter faecipullorum</name>
    <dbReference type="NCBI Taxonomy" id="2755041"/>
    <lineage>
        <taxon>Bacteria</taxon>
        <taxon>Pseudomonadati</taxon>
        <taxon>Pseudomonadota</taxon>
        <taxon>Alphaproteobacteria</taxon>
        <taxon>Rhodobacterales</taxon>
        <taxon>Paracoccaceae</taxon>
        <taxon>Pseudogemmobacter</taxon>
    </lineage>
</organism>
<feature type="transmembrane region" description="Helical" evidence="7">
    <location>
        <begin position="52"/>
        <end position="75"/>
    </location>
</feature>
<evidence type="ECO:0000256" key="7">
    <source>
        <dbReference type="SAM" id="Phobius"/>
    </source>
</evidence>
<comment type="caution">
    <text evidence="8">The sequence shown here is derived from an EMBL/GenBank/DDBJ whole genome shotgun (WGS) entry which is preliminary data.</text>
</comment>
<feature type="transmembrane region" description="Helical" evidence="7">
    <location>
        <begin position="221"/>
        <end position="241"/>
    </location>
</feature>
<evidence type="ECO:0000313" key="9">
    <source>
        <dbReference type="Proteomes" id="UP001198571"/>
    </source>
</evidence>
<keyword evidence="9" id="KW-1185">Reference proteome</keyword>
<feature type="transmembrane region" description="Helical" evidence="7">
    <location>
        <begin position="278"/>
        <end position="296"/>
    </location>
</feature>
<evidence type="ECO:0000256" key="3">
    <source>
        <dbReference type="ARBA" id="ARBA00022475"/>
    </source>
</evidence>
<dbReference type="EMBL" id="JACDXX010000003">
    <property type="protein sequence ID" value="MCB5409341.1"/>
    <property type="molecule type" value="Genomic_DNA"/>
</dbReference>
<keyword evidence="5 7" id="KW-1133">Transmembrane helix</keyword>
<dbReference type="RefSeq" id="WP_226934233.1">
    <property type="nucleotide sequence ID" value="NZ_JACDXX010000003.1"/>
</dbReference>